<dbReference type="InterPro" id="IPR038396">
    <property type="entry name" value="SpoIIAA-like_sf"/>
</dbReference>
<gene>
    <name evidence="1" type="ORF">DXX92_02810</name>
</gene>
<protein>
    <recommendedName>
        <fullName evidence="3">STAS/SEC14 domain-containing protein</fullName>
    </recommendedName>
</protein>
<proteinExistence type="predicted"/>
<sequence>MNIHGECEVNRQGNMLFGTLIGSFNEDGITLYIQQMREQVEGYNGQPFVVLVDLTRVEGGTPEAYQILDNYNRWLATQSIAAKALLYDSAVQPDILFSRSPSLDLQNTKIFTDRVEAIAWLHQQLDSAILNKQ</sequence>
<dbReference type="Gene3D" id="3.40.50.10600">
    <property type="entry name" value="SpoIIaa-like domains"/>
    <property type="match status" value="1"/>
</dbReference>
<dbReference type="RefSeq" id="WP_115999044.1">
    <property type="nucleotide sequence ID" value="NZ_QUOV01000001.1"/>
</dbReference>
<dbReference type="EMBL" id="QUOV01000001">
    <property type="protein sequence ID" value="REL34367.1"/>
    <property type="molecule type" value="Genomic_DNA"/>
</dbReference>
<organism evidence="1 2">
    <name type="scientific">Thalassotalea euphylliae</name>
    <dbReference type="NCBI Taxonomy" id="1655234"/>
    <lineage>
        <taxon>Bacteria</taxon>
        <taxon>Pseudomonadati</taxon>
        <taxon>Pseudomonadota</taxon>
        <taxon>Gammaproteobacteria</taxon>
        <taxon>Alteromonadales</taxon>
        <taxon>Colwelliaceae</taxon>
        <taxon>Thalassotalea</taxon>
    </lineage>
</organism>
<dbReference type="Proteomes" id="UP000256999">
    <property type="component" value="Unassembled WGS sequence"/>
</dbReference>
<accession>A0A3E0UCQ9</accession>
<evidence type="ECO:0000313" key="1">
    <source>
        <dbReference type="EMBL" id="REL34367.1"/>
    </source>
</evidence>
<evidence type="ECO:0008006" key="3">
    <source>
        <dbReference type="Google" id="ProtNLM"/>
    </source>
</evidence>
<reference evidence="1 2" key="1">
    <citation type="submission" date="2018-08" db="EMBL/GenBank/DDBJ databases">
        <title>Thalassotalea euphylliae genome.</title>
        <authorList>
            <person name="Summers S."/>
            <person name="Rice S.A."/>
            <person name="Freckelton M.L."/>
            <person name="Nedved B.T."/>
            <person name="Hadfield M.G."/>
        </authorList>
    </citation>
    <scope>NUCLEOTIDE SEQUENCE [LARGE SCALE GENOMIC DNA]</scope>
    <source>
        <strain evidence="1 2">H2</strain>
    </source>
</reference>
<comment type="caution">
    <text evidence="1">The sequence shown here is derived from an EMBL/GenBank/DDBJ whole genome shotgun (WGS) entry which is preliminary data.</text>
</comment>
<dbReference type="AlphaFoldDB" id="A0A3E0UCQ9"/>
<evidence type="ECO:0000313" key="2">
    <source>
        <dbReference type="Proteomes" id="UP000256999"/>
    </source>
</evidence>
<name>A0A3E0UCQ9_9GAMM</name>
<dbReference type="OrthoDB" id="6293699at2"/>